<reference evidence="1" key="1">
    <citation type="submission" date="2016-04" db="EMBL/GenBank/DDBJ databases">
        <authorList>
            <person name="Evans L.H."/>
            <person name="Alamgir A."/>
            <person name="Owens N."/>
            <person name="Weber N.D."/>
            <person name="Virtaneva K."/>
            <person name="Barbian K."/>
            <person name="Babar A."/>
            <person name="Rosenke K."/>
        </authorList>
    </citation>
    <scope>NUCLEOTIDE SEQUENCE</scope>
    <source>
        <strain evidence="1">Nono1</strain>
    </source>
</reference>
<sequence length="90" mass="10115">MERAGLARRIGCLAWLLVPFVLPWAVAETPAWVNDFEPSRMVERAQECPRLNVHPSVERVTRLRRPPPPGTSIIDLDGTFSGGLLDLRCH</sequence>
<dbReference type="AlphaFoldDB" id="A0A1M4EFJ3"/>
<name>A0A1M4EFJ3_9ACTN</name>
<dbReference type="EMBL" id="LT559118">
    <property type="protein sequence ID" value="SBO97476.1"/>
    <property type="molecule type" value="Genomic_DNA"/>
</dbReference>
<evidence type="ECO:0000313" key="1">
    <source>
        <dbReference type="EMBL" id="SBO97476.1"/>
    </source>
</evidence>
<accession>A0A1M4EFJ3</accession>
<organism evidence="1">
    <name type="scientific">Nonomuraea gerenzanensis</name>
    <dbReference type="NCBI Taxonomy" id="93944"/>
    <lineage>
        <taxon>Bacteria</taxon>
        <taxon>Bacillati</taxon>
        <taxon>Actinomycetota</taxon>
        <taxon>Actinomycetes</taxon>
        <taxon>Streptosporangiales</taxon>
        <taxon>Streptosporangiaceae</taxon>
        <taxon>Nonomuraea</taxon>
    </lineage>
</organism>
<dbReference type="RefSeq" id="WP_225266240.1">
    <property type="nucleotide sequence ID" value="NZ_CP084058.1"/>
</dbReference>
<gene>
    <name evidence="1" type="ORF">BN4615_P6992</name>
</gene>
<protein>
    <submittedName>
        <fullName evidence="1">Uncharacterized protein</fullName>
    </submittedName>
</protein>
<proteinExistence type="predicted"/>